<organism evidence="2 3">
    <name type="scientific">Enemella dayhoffiae</name>
    <dbReference type="NCBI Taxonomy" id="2016507"/>
    <lineage>
        <taxon>Bacteria</taxon>
        <taxon>Bacillati</taxon>
        <taxon>Actinomycetota</taxon>
        <taxon>Actinomycetes</taxon>
        <taxon>Propionibacteriales</taxon>
        <taxon>Propionibacteriaceae</taxon>
        <taxon>Enemella</taxon>
    </lineage>
</organism>
<dbReference type="GO" id="GO:0016020">
    <property type="term" value="C:membrane"/>
    <property type="evidence" value="ECO:0007669"/>
    <property type="project" value="GOC"/>
</dbReference>
<dbReference type="GO" id="GO:0008758">
    <property type="term" value="F:UDP-2,3-diacylglucosamine hydrolase activity"/>
    <property type="evidence" value="ECO:0007669"/>
    <property type="project" value="TreeGrafter"/>
</dbReference>
<name>A0A255HAY9_9ACTN</name>
<comment type="caution">
    <text evidence="2">The sequence shown here is derived from an EMBL/GenBank/DDBJ whole genome shotgun (WGS) entry which is preliminary data.</text>
</comment>
<accession>A0A255HAY9</accession>
<dbReference type="InterPro" id="IPR029052">
    <property type="entry name" value="Metallo-depent_PP-like"/>
</dbReference>
<evidence type="ECO:0000259" key="1">
    <source>
        <dbReference type="Pfam" id="PF00149"/>
    </source>
</evidence>
<dbReference type="InterPro" id="IPR004843">
    <property type="entry name" value="Calcineurin-like_PHP"/>
</dbReference>
<sequence>MNRVAGSALGVLGAGAGCVAYGALVEARAYALREFTLPVLPVGADPVRVLHVSDLHLLPRQEKKVEWVRSLDRLNPDLVVNTGDNHSHPTAWKRVLEAFGPLLERPGVFVWGSNDYLAPRLKNPLGYLAGPSRPPQPEDHPERELPWRELGQAFRTAGWTDLTHRRETLTIRGMPFAFRGTDDGHLERDDYARVAGPADPSATLNLAVTHAPYLRLLDAFAADRMDVILAGHTHGGQVCVPGLGALTTNCDLDTKRVKGVSTHTAAGHTSAMHVSAGLGTSPFAPYRFACRPEASLLTLTPRG</sequence>
<dbReference type="GO" id="GO:0009245">
    <property type="term" value="P:lipid A biosynthetic process"/>
    <property type="evidence" value="ECO:0007669"/>
    <property type="project" value="TreeGrafter"/>
</dbReference>
<proteinExistence type="predicted"/>
<dbReference type="AlphaFoldDB" id="A0A255HAY9"/>
<evidence type="ECO:0000313" key="2">
    <source>
        <dbReference type="EMBL" id="OYO24910.1"/>
    </source>
</evidence>
<feature type="domain" description="Calcineurin-like phosphoesterase" evidence="1">
    <location>
        <begin position="48"/>
        <end position="235"/>
    </location>
</feature>
<dbReference type="SUPFAM" id="SSF56300">
    <property type="entry name" value="Metallo-dependent phosphatases"/>
    <property type="match status" value="1"/>
</dbReference>
<protein>
    <submittedName>
        <fullName evidence="2">Metallophosphoesterase</fullName>
    </submittedName>
</protein>
<dbReference type="PROSITE" id="PS51257">
    <property type="entry name" value="PROKAR_LIPOPROTEIN"/>
    <property type="match status" value="1"/>
</dbReference>
<dbReference type="EMBL" id="NMVQ01000001">
    <property type="protein sequence ID" value="OYO24910.1"/>
    <property type="molecule type" value="Genomic_DNA"/>
</dbReference>
<reference evidence="2 3" key="1">
    <citation type="submission" date="2017-07" db="EMBL/GenBank/DDBJ databases">
        <title>Draft whole genome sequences of clinical Proprionibacteriaceae strains.</title>
        <authorList>
            <person name="Bernier A.-M."/>
            <person name="Bernard K."/>
            <person name="Domingo M.-C."/>
        </authorList>
    </citation>
    <scope>NUCLEOTIDE SEQUENCE [LARGE SCALE GENOMIC DNA]</scope>
    <source>
        <strain evidence="2 3">NML 130396</strain>
    </source>
</reference>
<keyword evidence="3" id="KW-1185">Reference proteome</keyword>
<gene>
    <name evidence="2" type="ORF">CGZ93_00015</name>
</gene>
<evidence type="ECO:0000313" key="3">
    <source>
        <dbReference type="Proteomes" id="UP000216311"/>
    </source>
</evidence>
<dbReference type="InterPro" id="IPR051158">
    <property type="entry name" value="Metallophosphoesterase_sf"/>
</dbReference>
<dbReference type="Pfam" id="PF00149">
    <property type="entry name" value="Metallophos"/>
    <property type="match status" value="1"/>
</dbReference>
<dbReference type="RefSeq" id="WP_094362118.1">
    <property type="nucleotide sequence ID" value="NZ_NMVQ01000001.1"/>
</dbReference>
<dbReference type="Gene3D" id="3.60.21.10">
    <property type="match status" value="1"/>
</dbReference>
<dbReference type="Proteomes" id="UP000216311">
    <property type="component" value="Unassembled WGS sequence"/>
</dbReference>
<dbReference type="PANTHER" id="PTHR31302">
    <property type="entry name" value="TRANSMEMBRANE PROTEIN WITH METALLOPHOSPHOESTERASE DOMAIN-RELATED"/>
    <property type="match status" value="1"/>
</dbReference>
<dbReference type="PANTHER" id="PTHR31302:SF20">
    <property type="entry name" value="CONSERVED PROTEIN"/>
    <property type="match status" value="1"/>
</dbReference>
<dbReference type="OrthoDB" id="9780884at2"/>